<comment type="caution">
    <text evidence="2">The sequence shown here is derived from an EMBL/GenBank/DDBJ whole genome shotgun (WGS) entry which is preliminary data.</text>
</comment>
<organism evidence="2 3">
    <name type="scientific">Nocardiopsis suaedae</name>
    <dbReference type="NCBI Taxonomy" id="3018444"/>
    <lineage>
        <taxon>Bacteria</taxon>
        <taxon>Bacillati</taxon>
        <taxon>Actinomycetota</taxon>
        <taxon>Actinomycetes</taxon>
        <taxon>Streptosporangiales</taxon>
        <taxon>Nocardiopsidaceae</taxon>
        <taxon>Nocardiopsis</taxon>
    </lineage>
</organism>
<dbReference type="Proteomes" id="UP001165685">
    <property type="component" value="Unassembled WGS sequence"/>
</dbReference>
<sequence>MPNVPPLQLLGASVVIGVLASLWPAWRASRLDVLKAIATE</sequence>
<keyword evidence="1" id="KW-0472">Membrane</keyword>
<protein>
    <recommendedName>
        <fullName evidence="4">ABC transporter permease</fullName>
    </recommendedName>
</protein>
<feature type="transmembrane region" description="Helical" evidence="1">
    <location>
        <begin position="6"/>
        <end position="26"/>
    </location>
</feature>
<accession>A0ABT4TVM7</accession>
<evidence type="ECO:0000256" key="1">
    <source>
        <dbReference type="SAM" id="Phobius"/>
    </source>
</evidence>
<evidence type="ECO:0000313" key="2">
    <source>
        <dbReference type="EMBL" id="MDA2808748.1"/>
    </source>
</evidence>
<evidence type="ECO:0000313" key="3">
    <source>
        <dbReference type="Proteomes" id="UP001165685"/>
    </source>
</evidence>
<gene>
    <name evidence="2" type="ORF">O4U47_29855</name>
</gene>
<dbReference type="RefSeq" id="WP_270681336.1">
    <property type="nucleotide sequence ID" value="NZ_JAQFWP010000102.1"/>
</dbReference>
<evidence type="ECO:0008006" key="4">
    <source>
        <dbReference type="Google" id="ProtNLM"/>
    </source>
</evidence>
<keyword evidence="1" id="KW-0812">Transmembrane</keyword>
<reference evidence="2" key="1">
    <citation type="submission" date="2023-01" db="EMBL/GenBank/DDBJ databases">
        <title>Draft genome sequence of Nocardiopsis sp. LSu2-4 isolated from halophytes.</title>
        <authorList>
            <person name="Duangmal K."/>
            <person name="Chantavorakit T."/>
        </authorList>
    </citation>
    <scope>NUCLEOTIDE SEQUENCE</scope>
    <source>
        <strain evidence="2">LSu2-4</strain>
    </source>
</reference>
<dbReference type="EMBL" id="JAQFWP010000102">
    <property type="protein sequence ID" value="MDA2808748.1"/>
    <property type="molecule type" value="Genomic_DNA"/>
</dbReference>
<proteinExistence type="predicted"/>
<keyword evidence="3" id="KW-1185">Reference proteome</keyword>
<name>A0ABT4TVM7_9ACTN</name>
<keyword evidence="1" id="KW-1133">Transmembrane helix</keyword>